<evidence type="ECO:0000313" key="8">
    <source>
        <dbReference type="EMBL" id="CAG9809104.1"/>
    </source>
</evidence>
<dbReference type="PANTHER" id="PTHR10751">
    <property type="entry name" value="GUANYLATE BINDING PROTEIN"/>
    <property type="match status" value="1"/>
</dbReference>
<protein>
    <recommendedName>
        <fullName evidence="7">GB1/RHD3-type G domain-containing protein</fullName>
    </recommendedName>
</protein>
<dbReference type="SUPFAM" id="SSF52540">
    <property type="entry name" value="P-loop containing nucleoside triphosphate hydrolases"/>
    <property type="match status" value="2"/>
</dbReference>
<feature type="domain" description="GB1/RHD3-type G" evidence="7">
    <location>
        <begin position="71"/>
        <end position="337"/>
    </location>
</feature>
<organism evidence="8 9">
    <name type="scientific">Chironomus riparius</name>
    <dbReference type="NCBI Taxonomy" id="315576"/>
    <lineage>
        <taxon>Eukaryota</taxon>
        <taxon>Metazoa</taxon>
        <taxon>Ecdysozoa</taxon>
        <taxon>Arthropoda</taxon>
        <taxon>Hexapoda</taxon>
        <taxon>Insecta</taxon>
        <taxon>Pterygota</taxon>
        <taxon>Neoptera</taxon>
        <taxon>Endopterygota</taxon>
        <taxon>Diptera</taxon>
        <taxon>Nematocera</taxon>
        <taxon>Chironomoidea</taxon>
        <taxon>Chironomidae</taxon>
        <taxon>Chironominae</taxon>
        <taxon>Chironomus</taxon>
    </lineage>
</organism>
<dbReference type="InterPro" id="IPR036543">
    <property type="entry name" value="Guanylate-bd_C_sf"/>
</dbReference>
<name>A0A9N9S433_9DIPT</name>
<dbReference type="GO" id="GO:0005525">
    <property type="term" value="F:GTP binding"/>
    <property type="evidence" value="ECO:0007669"/>
    <property type="project" value="UniProtKB-KW"/>
</dbReference>
<dbReference type="EMBL" id="OU895879">
    <property type="protein sequence ID" value="CAG9809104.1"/>
    <property type="molecule type" value="Genomic_DNA"/>
</dbReference>
<dbReference type="OrthoDB" id="7788754at2759"/>
<dbReference type="SUPFAM" id="SSF48340">
    <property type="entry name" value="Interferon-induced guanylate-binding protein 1 (GBP1), C-terminal domain"/>
    <property type="match status" value="1"/>
</dbReference>
<dbReference type="InterPro" id="IPR015894">
    <property type="entry name" value="Guanylate-bd_N"/>
</dbReference>
<feature type="domain" description="GB1/RHD3-type G" evidence="7">
    <location>
        <begin position="720"/>
        <end position="984"/>
    </location>
</feature>
<feature type="coiled-coil region" evidence="5">
    <location>
        <begin position="628"/>
        <end position="659"/>
    </location>
</feature>
<sequence length="1353" mass="158930">MKIIWAFPHFIQLLLIITAEKSHESSEEIFKSEMNHPFGNPENILKFGSEGRFIVDDNALEKIFLNEDVKDRKVVVVSIIGAYRKGKSFLLDYALRYMYGNYKSIAYPNNPLNNTQNWMGEPDEPLKGFSWKGGVKRDTTGIIMWSDIFLYEKDGKKLAIVLMDTQGLFDTTTSPTDNSRIFALGTLASSVQIFNLNDVIQEDQLEYLQLATEFSQFALKKNNNRKNRRKTLNIKPFQNLIFLMRDWQNKQDYEYGEVGGALYLAKVLTDRINQPEALREVRTYITSSFEKLKCFLMPHPGLTVTSDSTYKGQRSGLSKIFEEYLEIFLEFILKSKNLVTKKVLGIEVSGSDFMKYLKAYIEAFESDDIPKVETLHGITVRKLYEILISESFEEYKSHLKNPNYSSSTFINDINFNGNESIKTAMESFKKKRKLGVSSDEQKFKNQLSTLLEMHFTEWKLHHIKIFKELEAIEENHRKEIAEKKKLSQQRIREIEEQHENQTKELKATMQQEELNLIEKLKTYELESKRNINKLKQEYEAQKLEFQRSNAMFLNHLSKQNSELKNKSMEIQKQIEQQMLELETAMSTRQKQLEKSIAERRDRELEVLRNVAKQERYELKQIYEQQENSKKAELEVALFEKRLQLEEKRIRDEAEAEKKRGYEVLIAVCHGDSSFESSDEDELKDVEPGKPLNILDVTDDNQFIVETEAITKIFENSDLKRRKVVAVSIVGIFRKGKSFLLNYFLRYLYANFKSVNYPDNPLNNTSNWIGKNNEKLSGFQWKASTDGVTNGIIMWFDVFLCDKSTGDKLAIVLIDTQGLFDKKASTSVNSKIFALTTLISSVQIYNLHNVIQEDQLQYLQFTSDFAKLINNMDTNNGDQSSIKPFQKMILLMRDWVNFAEYPFGLRGGKKYLNEVLEITNEHQNDAKEVRKFIRSSFDDINCFLMPHPGDQIFNTDDFNGEWSKLDGKFVDQLKSLISWLFNPSNLSPKKIFNKYVTVEEYTEHLKFYFDAASSNELMNVSTIFEATMESEGNLILQKSLKVLKKNLRQNENIENPLFLKQIDEIGRNSTEAANINFKKLIESFTERDNFIKRWTEKLKDQMTKELNNWKETSMLNYERFQKIKQLSQQETAIKLEVERKKFEIEISKLTQKNSNEKLKLQAKFDAAVKQFEFNSVQIKQENEAERQNIIQQKLQDLEESRLNCERMVKNAKTSYNNEMNQIKEREEMLRAQKLRLEKEKKAQEAKLKQQLEEDNKNHELEVQKLRKKTLQIENELKRKAEENERELLKQQQRKIRVMELEFEEYKSKEKLKNIEHKIELERAKNGLHNAGLVASSNKFTPIRYTRYRRPSYED</sequence>
<evidence type="ECO:0000256" key="6">
    <source>
        <dbReference type="SAM" id="SignalP"/>
    </source>
</evidence>
<feature type="coiled-coil region" evidence="5">
    <location>
        <begin position="1131"/>
        <end position="1158"/>
    </location>
</feature>
<keyword evidence="1" id="KW-0547">Nucleotide-binding</keyword>
<dbReference type="FunFam" id="3.40.50.300:FF:000314">
    <property type="entry name" value="Atlastin-2 isoform 2"/>
    <property type="match status" value="1"/>
</dbReference>
<proteinExistence type="inferred from homology"/>
<dbReference type="Pfam" id="PF02263">
    <property type="entry name" value="GBP"/>
    <property type="match status" value="2"/>
</dbReference>
<feature type="coiled-coil region" evidence="5">
    <location>
        <begin position="1193"/>
        <end position="1307"/>
    </location>
</feature>
<reference evidence="8" key="1">
    <citation type="submission" date="2022-01" db="EMBL/GenBank/DDBJ databases">
        <authorList>
            <person name="King R."/>
        </authorList>
    </citation>
    <scope>NUCLEOTIDE SEQUENCE</scope>
</reference>
<evidence type="ECO:0000256" key="3">
    <source>
        <dbReference type="ARBA" id="ARBA00023134"/>
    </source>
</evidence>
<evidence type="ECO:0000313" key="9">
    <source>
        <dbReference type="Proteomes" id="UP001153620"/>
    </source>
</evidence>
<dbReference type="PROSITE" id="PS51715">
    <property type="entry name" value="G_GB1_RHD3"/>
    <property type="match status" value="2"/>
</dbReference>
<comment type="similarity">
    <text evidence="4">Belongs to the TRAFAC class dynamin-like GTPase superfamily. GB1/RHD3 GTPase family.</text>
</comment>
<reference evidence="8" key="2">
    <citation type="submission" date="2022-10" db="EMBL/GenBank/DDBJ databases">
        <authorList>
            <consortium name="ENA_rothamsted_submissions"/>
            <consortium name="culmorum"/>
            <person name="King R."/>
        </authorList>
    </citation>
    <scope>NUCLEOTIDE SEQUENCE</scope>
</reference>
<keyword evidence="2" id="KW-0378">Hydrolase</keyword>
<feature type="signal peptide" evidence="6">
    <location>
        <begin position="1"/>
        <end position="19"/>
    </location>
</feature>
<dbReference type="InterPro" id="IPR027417">
    <property type="entry name" value="P-loop_NTPase"/>
</dbReference>
<evidence type="ECO:0000256" key="1">
    <source>
        <dbReference type="ARBA" id="ARBA00022741"/>
    </source>
</evidence>
<keyword evidence="5" id="KW-0175">Coiled coil</keyword>
<keyword evidence="6" id="KW-0732">Signal</keyword>
<evidence type="ECO:0000256" key="2">
    <source>
        <dbReference type="ARBA" id="ARBA00022801"/>
    </source>
</evidence>
<accession>A0A9N9S433</accession>
<evidence type="ECO:0000256" key="5">
    <source>
        <dbReference type="SAM" id="Coils"/>
    </source>
</evidence>
<evidence type="ECO:0000259" key="7">
    <source>
        <dbReference type="PROSITE" id="PS51715"/>
    </source>
</evidence>
<keyword evidence="9" id="KW-1185">Reference proteome</keyword>
<gene>
    <name evidence="8" type="ORF">CHIRRI_LOCUS11933</name>
</gene>
<dbReference type="Gene3D" id="3.40.50.300">
    <property type="entry name" value="P-loop containing nucleotide triphosphate hydrolases"/>
    <property type="match status" value="2"/>
</dbReference>
<dbReference type="InterPro" id="IPR030386">
    <property type="entry name" value="G_GB1_RHD3_dom"/>
</dbReference>
<dbReference type="Proteomes" id="UP001153620">
    <property type="component" value="Chromosome 3"/>
</dbReference>
<dbReference type="GO" id="GO:0003924">
    <property type="term" value="F:GTPase activity"/>
    <property type="evidence" value="ECO:0007669"/>
    <property type="project" value="InterPro"/>
</dbReference>
<keyword evidence="3" id="KW-0342">GTP-binding</keyword>
<evidence type="ECO:0000256" key="4">
    <source>
        <dbReference type="PROSITE-ProRule" id="PRU01052"/>
    </source>
</evidence>
<feature type="chain" id="PRO_5040144046" description="GB1/RHD3-type G domain-containing protein" evidence="6">
    <location>
        <begin position="20"/>
        <end position="1353"/>
    </location>
</feature>
<feature type="coiled-coil region" evidence="5">
    <location>
        <begin position="466"/>
        <end position="580"/>
    </location>
</feature>